<dbReference type="EMBL" id="BJJW01000002">
    <property type="protein sequence ID" value="GDZ83258.1"/>
    <property type="molecule type" value="Genomic_DNA"/>
</dbReference>
<dbReference type="GO" id="GO:0006310">
    <property type="term" value="P:DNA recombination"/>
    <property type="evidence" value="ECO:0007669"/>
    <property type="project" value="InterPro"/>
</dbReference>
<reference evidence="10 11" key="1">
    <citation type="submission" date="2019-04" db="EMBL/GenBank/DDBJ databases">
        <title>A pseudo-fructophilic Leuconostoc citreum strain F192-5 isolated from peel of satsuma mandarin: the first report for isolation and characterization of strain-dependent fructophilic-like characteristics.</title>
        <authorList>
            <person name="Maeno S."/>
            <person name="Tanizawa Y."/>
            <person name="Kajikawa A."/>
            <person name="Kanesaki Y."/>
            <person name="Kubota E."/>
            <person name="Arita M."/>
            <person name="Leon D."/>
            <person name="Endo A."/>
        </authorList>
    </citation>
    <scope>NUCLEOTIDE SEQUENCE [LARGE SCALE GENOMIC DNA]</scope>
    <source>
        <strain evidence="10 11">F192-5</strain>
    </source>
</reference>
<proteinExistence type="inferred from homology"/>
<accession>A0A5A5TYJ7</accession>
<comment type="caution">
    <text evidence="10">The sequence shown here is derived from an EMBL/GenBank/DDBJ whole genome shotgun (WGS) entry which is preliminary data.</text>
</comment>
<evidence type="ECO:0000313" key="10">
    <source>
        <dbReference type="EMBL" id="GDZ83258.1"/>
    </source>
</evidence>
<dbReference type="InterPro" id="IPR041122">
    <property type="entry name" value="RecJ_OB"/>
</dbReference>
<dbReference type="SUPFAM" id="SSF64182">
    <property type="entry name" value="DHH phosphoesterases"/>
    <property type="match status" value="1"/>
</dbReference>
<evidence type="ECO:0000313" key="11">
    <source>
        <dbReference type="Proteomes" id="UP000323274"/>
    </source>
</evidence>
<feature type="domain" description="Single-stranded-DNA-specific exonuclease RecJ C-terminal" evidence="8">
    <location>
        <begin position="571"/>
        <end position="648"/>
    </location>
</feature>
<evidence type="ECO:0000256" key="3">
    <source>
        <dbReference type="ARBA" id="ARBA00022722"/>
    </source>
</evidence>
<dbReference type="InterPro" id="IPR001667">
    <property type="entry name" value="DDH_dom"/>
</dbReference>
<evidence type="ECO:0000256" key="2">
    <source>
        <dbReference type="ARBA" id="ARBA00019841"/>
    </source>
</evidence>
<dbReference type="InterPro" id="IPR004610">
    <property type="entry name" value="RecJ"/>
</dbReference>
<dbReference type="Pfam" id="PF17768">
    <property type="entry name" value="RecJ_OB"/>
    <property type="match status" value="1"/>
</dbReference>
<dbReference type="Pfam" id="PF01368">
    <property type="entry name" value="DHH"/>
    <property type="match status" value="1"/>
</dbReference>
<dbReference type="AlphaFoldDB" id="A0A5A5TYJ7"/>
<evidence type="ECO:0000259" key="8">
    <source>
        <dbReference type="Pfam" id="PF10141"/>
    </source>
</evidence>
<dbReference type="Pfam" id="PF02272">
    <property type="entry name" value="DHHA1"/>
    <property type="match status" value="1"/>
</dbReference>
<dbReference type="PANTHER" id="PTHR30255">
    <property type="entry name" value="SINGLE-STRANDED-DNA-SPECIFIC EXONUCLEASE RECJ"/>
    <property type="match status" value="1"/>
</dbReference>
<evidence type="ECO:0000256" key="5">
    <source>
        <dbReference type="ARBA" id="ARBA00022839"/>
    </source>
</evidence>
<dbReference type="PANTHER" id="PTHR30255:SF2">
    <property type="entry name" value="SINGLE-STRANDED-DNA-SPECIFIC EXONUCLEASE RECJ"/>
    <property type="match status" value="1"/>
</dbReference>
<dbReference type="Gene3D" id="3.10.310.30">
    <property type="match status" value="1"/>
</dbReference>
<dbReference type="NCBIfam" id="TIGR00644">
    <property type="entry name" value="recJ"/>
    <property type="match status" value="1"/>
</dbReference>
<dbReference type="GO" id="GO:0006281">
    <property type="term" value="P:DNA repair"/>
    <property type="evidence" value="ECO:0007669"/>
    <property type="project" value="InterPro"/>
</dbReference>
<keyword evidence="4" id="KW-0378">Hydrolase</keyword>
<keyword evidence="3" id="KW-0540">Nuclease</keyword>
<dbReference type="GO" id="GO:0003676">
    <property type="term" value="F:nucleic acid binding"/>
    <property type="evidence" value="ECO:0007669"/>
    <property type="project" value="InterPro"/>
</dbReference>
<dbReference type="Proteomes" id="UP000323274">
    <property type="component" value="Unassembled WGS sequence"/>
</dbReference>
<organism evidence="10 11">
    <name type="scientific">Leuconostoc citreum</name>
    <dbReference type="NCBI Taxonomy" id="33964"/>
    <lineage>
        <taxon>Bacteria</taxon>
        <taxon>Bacillati</taxon>
        <taxon>Bacillota</taxon>
        <taxon>Bacilli</taxon>
        <taxon>Lactobacillales</taxon>
        <taxon>Lactobacillaceae</taxon>
        <taxon>Leuconostoc</taxon>
    </lineage>
</organism>
<evidence type="ECO:0000259" key="9">
    <source>
        <dbReference type="Pfam" id="PF17768"/>
    </source>
</evidence>
<dbReference type="InterPro" id="IPR003156">
    <property type="entry name" value="DHHA1_dom"/>
</dbReference>
<comment type="similarity">
    <text evidence="1">Belongs to the RecJ family.</text>
</comment>
<dbReference type="InterPro" id="IPR051673">
    <property type="entry name" value="SSDNA_exonuclease_RecJ"/>
</dbReference>
<keyword evidence="5" id="KW-0269">Exonuclease</keyword>
<dbReference type="RefSeq" id="WP_149333851.1">
    <property type="nucleotide sequence ID" value="NZ_BJJW01000002.1"/>
</dbReference>
<evidence type="ECO:0000256" key="1">
    <source>
        <dbReference type="ARBA" id="ARBA00005915"/>
    </source>
</evidence>
<feature type="domain" description="RecJ OB" evidence="9">
    <location>
        <begin position="459"/>
        <end position="560"/>
    </location>
</feature>
<dbReference type="GO" id="GO:0008409">
    <property type="term" value="F:5'-3' exonuclease activity"/>
    <property type="evidence" value="ECO:0007669"/>
    <property type="project" value="InterPro"/>
</dbReference>
<evidence type="ECO:0000259" key="7">
    <source>
        <dbReference type="Pfam" id="PF02272"/>
    </source>
</evidence>
<evidence type="ECO:0000256" key="4">
    <source>
        <dbReference type="ARBA" id="ARBA00022801"/>
    </source>
</evidence>
<dbReference type="InterPro" id="IPR018779">
    <property type="entry name" value="RecJ_C"/>
</dbReference>
<name>A0A5A5TYJ7_LEUCI</name>
<dbReference type="Pfam" id="PF10141">
    <property type="entry name" value="ssDNA-exonuc_C"/>
    <property type="match status" value="1"/>
</dbReference>
<gene>
    <name evidence="10" type="ORF">LCIT_05000</name>
</gene>
<dbReference type="InterPro" id="IPR038763">
    <property type="entry name" value="DHH_sf"/>
</dbReference>
<evidence type="ECO:0000259" key="6">
    <source>
        <dbReference type="Pfam" id="PF01368"/>
    </source>
</evidence>
<protein>
    <recommendedName>
        <fullName evidence="2">Single-stranded-DNA-specific exonuclease RecJ</fullName>
    </recommendedName>
</protein>
<dbReference type="Gene3D" id="3.90.1640.30">
    <property type="match status" value="1"/>
</dbReference>
<sequence length="654" mass="71339">MSQSNWRLMPQPPEKAVRQLTSQLNINQLTATIVAQKGYTTPEAAFGYLQPTITQLHDPMLLHDMDKAFERLTEAAFGGEKIVVYGDYDLDGVTSTAVMVEALEVLGADVTAYIPNRFTDGYGPNVAAYQRLIAEGAQVIVTVDNGVSGHEAVAMAMRAGVDVIITDHHELAPTLPEAYAIVHPRHPDGHYPFADLSGVGVAFKLAQALLTDAQPVTEKSELPTELLDLVALGEIADMVSLTDENRTLVSWGLKQISDSPRPGIAALLKNAGQVANQPINSETVSFKIAPRLNAVGRLGDAKLALDLLVSQDDDTAVNLATQVEAINAQRQEIVEEVFGAAKQIALSDKYHDDQVLVIAGENWHQGILGIVASRLVELMQKPVIVLSQVDGIYKGSGRSYGNFDLYTLMGQYRDLYDTFGGHASALGLAIAPAHLTSLQNQIKQLQPLNIAEKEVNVNMMLSDETMTTASYDALTLLEPFGTDNPQPVFGVQEPKIAKAATMGTTNQHIKLTLANHVEAVGFNHPEWASVVAHPQNISFAATLGMNYFRGQKKLQLLLADMTMPQVTDNNTHKKFFADVYKFIYANQDLNFAQNLDKIAKQLQITKTDLNIMVQVFIELGFVHVVDGGFVKVVPNAPQKALTMSTTYLKFLANR</sequence>
<feature type="domain" description="DHHA1" evidence="7">
    <location>
        <begin position="353"/>
        <end position="444"/>
    </location>
</feature>
<feature type="domain" description="DDH" evidence="6">
    <location>
        <begin position="81"/>
        <end position="233"/>
    </location>
</feature>